<evidence type="ECO:0000256" key="1">
    <source>
        <dbReference type="RuleBase" id="RU366018"/>
    </source>
</evidence>
<comment type="pathway">
    <text evidence="1">Protein modification; protein ubiquitination.</text>
</comment>
<evidence type="ECO:0000313" key="5">
    <source>
        <dbReference type="Proteomes" id="UP001396334"/>
    </source>
</evidence>
<proteinExistence type="inferred from homology"/>
<dbReference type="Pfam" id="PF18995">
    <property type="entry name" value="PRT6_C"/>
    <property type="match status" value="1"/>
</dbReference>
<dbReference type="InterPro" id="IPR044046">
    <property type="entry name" value="E3_ligase_UBR-like_C"/>
</dbReference>
<keyword evidence="1" id="KW-0863">Zinc-finger</keyword>
<accession>A0ABR2Q1U6</accession>
<keyword evidence="1" id="KW-0808">Transferase</keyword>
<feature type="chain" id="PRO_5045398358" description="E3 ubiquitin-protein ligase" evidence="2">
    <location>
        <begin position="26"/>
        <end position="158"/>
    </location>
</feature>
<keyword evidence="1" id="KW-0479">Metal-binding</keyword>
<evidence type="ECO:0000259" key="3">
    <source>
        <dbReference type="Pfam" id="PF18995"/>
    </source>
</evidence>
<comment type="similarity">
    <text evidence="1">Belongs to the E3 ubiquitin-protein ligase UBR1-like family.</text>
</comment>
<keyword evidence="1" id="KW-0862">Zinc</keyword>
<dbReference type="EMBL" id="JBBPBN010000047">
    <property type="protein sequence ID" value="KAK8994660.1"/>
    <property type="molecule type" value="Genomic_DNA"/>
</dbReference>
<evidence type="ECO:0000313" key="4">
    <source>
        <dbReference type="EMBL" id="KAK8994660.1"/>
    </source>
</evidence>
<comment type="caution">
    <text evidence="4">The sequence shown here is derived from an EMBL/GenBank/DDBJ whole genome shotgun (WGS) entry which is preliminary data.</text>
</comment>
<feature type="signal peptide" evidence="2">
    <location>
        <begin position="1"/>
        <end position="25"/>
    </location>
</feature>
<sequence>MIRRRLSFPYLRRCALLWKLLNSSALVPFCDRDNVWESSHVMTDMMDTPESASVELNEIRELEKMFKIPLIDVVLEDEVLQSFASKWVLHFKKVYETCSFQNVFYCILAVPFKLMNLLQRYINQSCPDCKATLVEPALCLLCGYRGKPLYLNEERYAA</sequence>
<evidence type="ECO:0000256" key="2">
    <source>
        <dbReference type="SAM" id="SignalP"/>
    </source>
</evidence>
<reference evidence="4 5" key="1">
    <citation type="journal article" date="2024" name="G3 (Bethesda)">
        <title>Genome assembly of Hibiscus sabdariffa L. provides insights into metabolisms of medicinal natural products.</title>
        <authorList>
            <person name="Kim T."/>
        </authorList>
    </citation>
    <scope>NUCLEOTIDE SEQUENCE [LARGE SCALE GENOMIC DNA]</scope>
    <source>
        <strain evidence="4">TK-2024</strain>
        <tissue evidence="4">Old leaves</tissue>
    </source>
</reference>
<dbReference type="Proteomes" id="UP001396334">
    <property type="component" value="Unassembled WGS sequence"/>
</dbReference>
<comment type="function">
    <text evidence="1">Ubiquitin ligase protein which is a component of the N-end rule pathway. Recognizes and binds to proteins bearing specific N-terminal residues that are destabilizing according to the N-end rule, leading to their ubiquitination and subsequent degradation.</text>
</comment>
<keyword evidence="1" id="KW-0833">Ubl conjugation pathway</keyword>
<keyword evidence="2" id="KW-0732">Signal</keyword>
<dbReference type="PANTHER" id="PTHR21497">
    <property type="entry name" value="UBIQUITIN LIGASE E3 ALPHA-RELATED"/>
    <property type="match status" value="1"/>
</dbReference>
<dbReference type="EC" id="2.3.2.27" evidence="1"/>
<organism evidence="4 5">
    <name type="scientific">Hibiscus sabdariffa</name>
    <name type="common">roselle</name>
    <dbReference type="NCBI Taxonomy" id="183260"/>
    <lineage>
        <taxon>Eukaryota</taxon>
        <taxon>Viridiplantae</taxon>
        <taxon>Streptophyta</taxon>
        <taxon>Embryophyta</taxon>
        <taxon>Tracheophyta</taxon>
        <taxon>Spermatophyta</taxon>
        <taxon>Magnoliopsida</taxon>
        <taxon>eudicotyledons</taxon>
        <taxon>Gunneridae</taxon>
        <taxon>Pentapetalae</taxon>
        <taxon>rosids</taxon>
        <taxon>malvids</taxon>
        <taxon>Malvales</taxon>
        <taxon>Malvaceae</taxon>
        <taxon>Malvoideae</taxon>
        <taxon>Hibiscus</taxon>
    </lineage>
</organism>
<comment type="catalytic activity">
    <reaction evidence="1">
        <text>S-ubiquitinyl-[E2 ubiquitin-conjugating enzyme]-L-cysteine + [acceptor protein]-L-lysine = [E2 ubiquitin-conjugating enzyme]-L-cysteine + N(6)-ubiquitinyl-[acceptor protein]-L-lysine.</text>
        <dbReference type="EC" id="2.3.2.27"/>
    </reaction>
</comment>
<feature type="domain" description="E3 ubiquitin-protein ligase UBR-like C-terminal" evidence="3">
    <location>
        <begin position="4"/>
        <end position="143"/>
    </location>
</feature>
<gene>
    <name evidence="4" type="ORF">V6N11_045735</name>
</gene>
<name>A0ABR2Q1U6_9ROSI</name>
<dbReference type="InterPro" id="IPR039164">
    <property type="entry name" value="UBR1-like"/>
</dbReference>
<dbReference type="PANTHER" id="PTHR21497:SF53">
    <property type="entry name" value="E3 UBIQUITIN-PROTEIN LIGASE PRT6"/>
    <property type="match status" value="1"/>
</dbReference>
<keyword evidence="5" id="KW-1185">Reference proteome</keyword>
<protein>
    <recommendedName>
        <fullName evidence="1">E3 ubiquitin-protein ligase</fullName>
        <ecNumber evidence="1">2.3.2.27</ecNumber>
    </recommendedName>
</protein>